<name>A0A2K9LJK5_9GAMM</name>
<dbReference type="FunFam" id="2.60.120.10:FF:000004">
    <property type="entry name" value="Fumarate/nitrate reduction transcriptional regulator Fnr"/>
    <property type="match status" value="1"/>
</dbReference>
<dbReference type="GO" id="GO:0003700">
    <property type="term" value="F:DNA-binding transcription factor activity"/>
    <property type="evidence" value="ECO:0007669"/>
    <property type="project" value="InterPro"/>
</dbReference>
<accession>A0A2K9LJK5</accession>
<dbReference type="OrthoDB" id="7643467at2"/>
<dbReference type="PRINTS" id="PR00034">
    <property type="entry name" value="HTHCRP"/>
</dbReference>
<evidence type="ECO:0000313" key="8">
    <source>
        <dbReference type="Proteomes" id="UP000235116"/>
    </source>
</evidence>
<dbReference type="AlphaFoldDB" id="A0A2K9LJK5"/>
<dbReference type="InterPro" id="IPR050397">
    <property type="entry name" value="Env_Response_Regulators"/>
</dbReference>
<dbReference type="InterPro" id="IPR012318">
    <property type="entry name" value="HTH_CRP"/>
</dbReference>
<dbReference type="SMART" id="SM00419">
    <property type="entry name" value="HTH_CRP"/>
    <property type="match status" value="1"/>
</dbReference>
<keyword evidence="4" id="KW-0804">Transcription</keyword>
<protein>
    <submittedName>
        <fullName evidence="7">Crp/Fnr family transcriptional regulator</fullName>
    </submittedName>
</protein>
<dbReference type="PANTHER" id="PTHR24567">
    <property type="entry name" value="CRP FAMILY TRANSCRIPTIONAL REGULATORY PROTEIN"/>
    <property type="match status" value="1"/>
</dbReference>
<dbReference type="NCBIfam" id="NF008365">
    <property type="entry name" value="PRK11161.1"/>
    <property type="match status" value="1"/>
</dbReference>
<organism evidence="7 8">
    <name type="scientific">Ketobacter alkanivorans</name>
    <dbReference type="NCBI Taxonomy" id="1917421"/>
    <lineage>
        <taxon>Bacteria</taxon>
        <taxon>Pseudomonadati</taxon>
        <taxon>Pseudomonadota</taxon>
        <taxon>Gammaproteobacteria</taxon>
        <taxon>Pseudomonadales</taxon>
        <taxon>Ketobacteraceae</taxon>
        <taxon>Ketobacter</taxon>
    </lineage>
</organism>
<evidence type="ECO:0000256" key="1">
    <source>
        <dbReference type="ARBA" id="ARBA00023004"/>
    </source>
</evidence>
<dbReference type="CDD" id="cd00038">
    <property type="entry name" value="CAP_ED"/>
    <property type="match status" value="1"/>
</dbReference>
<dbReference type="PROSITE" id="PS50042">
    <property type="entry name" value="CNMP_BINDING_3"/>
    <property type="match status" value="1"/>
</dbReference>
<proteinExistence type="predicted"/>
<dbReference type="EMBL" id="CP022684">
    <property type="protein sequence ID" value="AUM11685.1"/>
    <property type="molecule type" value="Genomic_DNA"/>
</dbReference>
<dbReference type="KEGG" id="kak:Kalk_04295"/>
<dbReference type="PROSITE" id="PS51063">
    <property type="entry name" value="HTH_CRP_2"/>
    <property type="match status" value="1"/>
</dbReference>
<dbReference type="InterPro" id="IPR036388">
    <property type="entry name" value="WH-like_DNA-bd_sf"/>
</dbReference>
<dbReference type="Gene3D" id="1.10.10.10">
    <property type="entry name" value="Winged helix-like DNA-binding domain superfamily/Winged helix DNA-binding domain"/>
    <property type="match status" value="1"/>
</dbReference>
<dbReference type="SMART" id="SM00100">
    <property type="entry name" value="cNMP"/>
    <property type="match status" value="1"/>
</dbReference>
<dbReference type="FunFam" id="1.10.10.10:FF:000028">
    <property type="entry name" value="Fumarate/nitrate reduction transcriptional regulator Fnr"/>
    <property type="match status" value="1"/>
</dbReference>
<dbReference type="CDD" id="cd00092">
    <property type="entry name" value="HTH_CRP"/>
    <property type="match status" value="1"/>
</dbReference>
<dbReference type="Pfam" id="PF00027">
    <property type="entry name" value="cNMP_binding"/>
    <property type="match status" value="1"/>
</dbReference>
<dbReference type="PANTHER" id="PTHR24567:SF75">
    <property type="entry name" value="FUMARATE AND NITRATE REDUCTION REGULATORY PROTEIN"/>
    <property type="match status" value="1"/>
</dbReference>
<gene>
    <name evidence="7" type="ORF">Kalk_04295</name>
</gene>
<feature type="domain" description="HTH crp-type" evidence="6">
    <location>
        <begin position="164"/>
        <end position="237"/>
    </location>
</feature>
<dbReference type="RefSeq" id="WP_101893025.1">
    <property type="nucleotide sequence ID" value="NZ_CP022684.1"/>
</dbReference>
<dbReference type="InterPro" id="IPR018490">
    <property type="entry name" value="cNMP-bd_dom_sf"/>
</dbReference>
<keyword evidence="8" id="KW-1185">Reference proteome</keyword>
<evidence type="ECO:0000256" key="2">
    <source>
        <dbReference type="ARBA" id="ARBA00023015"/>
    </source>
</evidence>
<sequence>MSSEHDCKSRVPTRNINVSCTDCSLNPICLPVAVNDNQLEELDNIIKRSKPLKKGEHLFRASDPFASIYAVRSGTIKTYSVTEDGEEQVTGFYLPGEVLGIDGISTNIHSNSAKALETAAVCEIPFEKLEVLSAQIPTLQRHFFQLMSREIQADQQLIMLLSKKSAEERIASLLLSISTRHTKRGLSASGFRLPMSRNDIGNFLGLAVETVSRVFTRLQKQGIIHVDGKEVEVLDMQGLCHMSNGSESSAKTA</sequence>
<reference evidence="8" key="1">
    <citation type="submission" date="2017-08" db="EMBL/GenBank/DDBJ databases">
        <title>Direct submision.</title>
        <authorList>
            <person name="Kim S.-J."/>
            <person name="Rhee S.-K."/>
        </authorList>
    </citation>
    <scope>NUCLEOTIDE SEQUENCE [LARGE SCALE GENOMIC DNA]</scope>
    <source>
        <strain evidence="8">GI5</strain>
    </source>
</reference>
<feature type="domain" description="Cyclic nucleotide-binding" evidence="5">
    <location>
        <begin position="30"/>
        <end position="100"/>
    </location>
</feature>
<evidence type="ECO:0000313" key="7">
    <source>
        <dbReference type="EMBL" id="AUM11685.1"/>
    </source>
</evidence>
<dbReference type="SUPFAM" id="SSF46785">
    <property type="entry name" value="Winged helix' DNA-binding domain"/>
    <property type="match status" value="1"/>
</dbReference>
<keyword evidence="1" id="KW-0408">Iron</keyword>
<evidence type="ECO:0000259" key="6">
    <source>
        <dbReference type="PROSITE" id="PS51063"/>
    </source>
</evidence>
<dbReference type="Proteomes" id="UP000235116">
    <property type="component" value="Chromosome"/>
</dbReference>
<evidence type="ECO:0000256" key="3">
    <source>
        <dbReference type="ARBA" id="ARBA00023125"/>
    </source>
</evidence>
<dbReference type="InterPro" id="IPR036390">
    <property type="entry name" value="WH_DNA-bd_sf"/>
</dbReference>
<dbReference type="GO" id="GO:0003677">
    <property type="term" value="F:DNA binding"/>
    <property type="evidence" value="ECO:0007669"/>
    <property type="project" value="UniProtKB-KW"/>
</dbReference>
<dbReference type="PROSITE" id="PS00042">
    <property type="entry name" value="HTH_CRP_1"/>
    <property type="match status" value="1"/>
</dbReference>
<dbReference type="InterPro" id="IPR014710">
    <property type="entry name" value="RmlC-like_jellyroll"/>
</dbReference>
<dbReference type="InterPro" id="IPR000595">
    <property type="entry name" value="cNMP-bd_dom"/>
</dbReference>
<dbReference type="GO" id="GO:0005829">
    <property type="term" value="C:cytosol"/>
    <property type="evidence" value="ECO:0007669"/>
    <property type="project" value="TreeGrafter"/>
</dbReference>
<keyword evidence="3" id="KW-0238">DNA-binding</keyword>
<evidence type="ECO:0000259" key="5">
    <source>
        <dbReference type="PROSITE" id="PS50042"/>
    </source>
</evidence>
<keyword evidence="2" id="KW-0805">Transcription regulation</keyword>
<evidence type="ECO:0000256" key="4">
    <source>
        <dbReference type="ARBA" id="ARBA00023163"/>
    </source>
</evidence>
<dbReference type="InterPro" id="IPR018335">
    <property type="entry name" value="Tscrpt_reg_HTH_Crp-type_CS"/>
</dbReference>
<dbReference type="Pfam" id="PF13545">
    <property type="entry name" value="HTH_Crp_2"/>
    <property type="match status" value="1"/>
</dbReference>
<dbReference type="Gene3D" id="2.60.120.10">
    <property type="entry name" value="Jelly Rolls"/>
    <property type="match status" value="1"/>
</dbReference>
<dbReference type="SUPFAM" id="SSF51206">
    <property type="entry name" value="cAMP-binding domain-like"/>
    <property type="match status" value="1"/>
</dbReference>